<accession>A0A1G1XMI1</accession>
<evidence type="ECO:0000313" key="1">
    <source>
        <dbReference type="EMBL" id="OGY41345.1"/>
    </source>
</evidence>
<proteinExistence type="predicted"/>
<name>A0A1G1XMI1_9BACT</name>
<reference evidence="1 2" key="1">
    <citation type="journal article" date="2016" name="Nat. Commun.">
        <title>Thousands of microbial genomes shed light on interconnected biogeochemical processes in an aquifer system.</title>
        <authorList>
            <person name="Anantharaman K."/>
            <person name="Brown C.T."/>
            <person name="Hug L.A."/>
            <person name="Sharon I."/>
            <person name="Castelle C.J."/>
            <person name="Probst A.J."/>
            <person name="Thomas B.C."/>
            <person name="Singh A."/>
            <person name="Wilkins M.J."/>
            <person name="Karaoz U."/>
            <person name="Brodie E.L."/>
            <person name="Williams K.H."/>
            <person name="Hubbard S.S."/>
            <person name="Banfield J.F."/>
        </authorList>
    </citation>
    <scope>NUCLEOTIDE SEQUENCE [LARGE SCALE GENOMIC DNA]</scope>
</reference>
<protein>
    <submittedName>
        <fullName evidence="1">Uncharacterized protein</fullName>
    </submittedName>
</protein>
<dbReference type="AlphaFoldDB" id="A0A1G1XMI1"/>
<organism evidence="1 2">
    <name type="scientific">Candidatus Buchananbacteria bacterium RBG_13_39_9</name>
    <dbReference type="NCBI Taxonomy" id="1797531"/>
    <lineage>
        <taxon>Bacteria</taxon>
        <taxon>Candidatus Buchananiibacteriota</taxon>
    </lineage>
</organism>
<evidence type="ECO:0000313" key="2">
    <source>
        <dbReference type="Proteomes" id="UP000176260"/>
    </source>
</evidence>
<comment type="caution">
    <text evidence="1">The sequence shown here is derived from an EMBL/GenBank/DDBJ whole genome shotgun (WGS) entry which is preliminary data.</text>
</comment>
<dbReference type="EMBL" id="MHIA01000030">
    <property type="protein sequence ID" value="OGY41345.1"/>
    <property type="molecule type" value="Genomic_DNA"/>
</dbReference>
<dbReference type="Proteomes" id="UP000176260">
    <property type="component" value="Unassembled WGS sequence"/>
</dbReference>
<gene>
    <name evidence="1" type="ORF">A2Y67_01245</name>
</gene>
<sequence>MSASSSDFNHYGWITGSSSAAPVVISSNKGTVSVPGCPCSVSYEGSSSFRFFRRIFPDFYARVRTEIYLGLGLAARIPYCAGGLLLAPFFGFGVRCRGAGFGEFNVGTRHHCPTALTWR</sequence>